<evidence type="ECO:0000256" key="1">
    <source>
        <dbReference type="ARBA" id="ARBA00006611"/>
    </source>
</evidence>
<evidence type="ECO:0000313" key="4">
    <source>
        <dbReference type="EMBL" id="OUO57079.1"/>
    </source>
</evidence>
<dbReference type="Gene3D" id="3.30.450.380">
    <property type="match status" value="1"/>
</dbReference>
<keyword evidence="5" id="KW-1185">Reference proteome</keyword>
<feature type="region of interest" description="Disordered" evidence="2">
    <location>
        <begin position="569"/>
        <end position="594"/>
    </location>
</feature>
<dbReference type="Gene3D" id="3.40.50.300">
    <property type="entry name" value="P-loop containing nucleotide triphosphate hydrolases"/>
    <property type="match status" value="1"/>
</dbReference>
<comment type="similarity">
    <text evidence="1">Belongs to the GSP E family.</text>
</comment>
<dbReference type="SUPFAM" id="SSF52540">
    <property type="entry name" value="P-loop containing nucleoside triphosphate hydrolases"/>
    <property type="match status" value="1"/>
</dbReference>
<accession>A0A1Y4DHC3</accession>
<dbReference type="AlphaFoldDB" id="A0A1Y4DHC3"/>
<dbReference type="InterPro" id="IPR050921">
    <property type="entry name" value="T4SS_GSP_E_ATPase"/>
</dbReference>
<dbReference type="GO" id="GO:0016887">
    <property type="term" value="F:ATP hydrolysis activity"/>
    <property type="evidence" value="ECO:0007669"/>
    <property type="project" value="InterPro"/>
</dbReference>
<organism evidence="4 5">
    <name type="scientific">Candidatus Avelusimicrobium gallicola</name>
    <dbReference type="NCBI Taxonomy" id="2562704"/>
    <lineage>
        <taxon>Bacteria</taxon>
        <taxon>Pseudomonadati</taxon>
        <taxon>Elusimicrobiota</taxon>
        <taxon>Elusimicrobia</taxon>
        <taxon>Elusimicrobiales</taxon>
        <taxon>Elusimicrobiaceae</taxon>
        <taxon>Candidatus Avelusimicrobium</taxon>
    </lineage>
</organism>
<feature type="compositionally biased region" description="Pro residues" evidence="2">
    <location>
        <begin position="584"/>
        <end position="594"/>
    </location>
</feature>
<protein>
    <recommendedName>
        <fullName evidence="3">Bacterial type II secretion system protein E domain-containing protein</fullName>
    </recommendedName>
</protein>
<feature type="compositionally biased region" description="Low complexity" evidence="2">
    <location>
        <begin position="569"/>
        <end position="583"/>
    </location>
</feature>
<feature type="domain" description="Bacterial type II secretion system protein E" evidence="3">
    <location>
        <begin position="202"/>
        <end position="481"/>
    </location>
</feature>
<sequence>MDRVSVICNAYDTPGSIPYEEVERFYSSLGREIDVFLPWDEDVMATSNRKEVEIITNPQSEWVKGLRLVLAKIRDLKAAPKDWVASVSDEEFTQAAKEIWSPILFDDGKTTSATEHIATADDEAGKTKLSFWDDLKQKIHKEVVHTLEIEHIVVSDESSASAQTRKRVAAIVDDILQKQPNLQFSRDQRTRFSSELLDEILGLGPLEVLMRDPAVTEIMVNAFDKIFIEQKGKLTLTKYKFRNNDQVVQVIKRIVAPLGRRIDESVPLVDARLKDGSRVNAIIAPLAVSGPTLTIRRFSQKPFGPEDYYRFGTISPECMAFIEKCVRIRKNIIVCGGTGTGKTTFLNAISGYIADDERIITVEDTAELRLQQPHWVSLESRPPNVEGKGAVTIQDLVKNCLRMRPDRIVVGECRGGEALDMLQAMNTGHEGSLTTIHANTPRDGLSRLEAMCMQTGVDLPVYVIREMISSAVNMIVQLSRFSDGSRKVTYITEMHGQKDGEIQSTDLFRYVQTGVDENGKVQGVFAPTGQLPTFFDDFAAKGQPVDKEIFLKNAIPLDENGEPDKLAVQRLQQAQQQAKSRQVPPAPPAAPAQH</sequence>
<dbReference type="Proteomes" id="UP000196368">
    <property type="component" value="Unassembled WGS sequence"/>
</dbReference>
<dbReference type="Pfam" id="PF00437">
    <property type="entry name" value="T2SSE"/>
    <property type="match status" value="1"/>
</dbReference>
<name>A0A1Y4DHC3_9BACT</name>
<dbReference type="EMBL" id="NFJD01000002">
    <property type="protein sequence ID" value="OUO57079.1"/>
    <property type="molecule type" value="Genomic_DNA"/>
</dbReference>
<proteinExistence type="inferred from homology"/>
<dbReference type="CDD" id="cd01130">
    <property type="entry name" value="VirB11-like_ATPase"/>
    <property type="match status" value="1"/>
</dbReference>
<gene>
    <name evidence="4" type="ORF">B5F75_04245</name>
</gene>
<reference evidence="5" key="1">
    <citation type="submission" date="2017-04" db="EMBL/GenBank/DDBJ databases">
        <title>Function of individual gut microbiota members based on whole genome sequencing of pure cultures obtained from chicken caecum.</title>
        <authorList>
            <person name="Medvecky M."/>
            <person name="Cejkova D."/>
            <person name="Polansky O."/>
            <person name="Karasova D."/>
            <person name="Kubasova T."/>
            <person name="Cizek A."/>
            <person name="Rychlik I."/>
        </authorList>
    </citation>
    <scope>NUCLEOTIDE SEQUENCE [LARGE SCALE GENOMIC DNA]</scope>
    <source>
        <strain evidence="5">An273</strain>
    </source>
</reference>
<evidence type="ECO:0000313" key="5">
    <source>
        <dbReference type="Proteomes" id="UP000196368"/>
    </source>
</evidence>
<dbReference type="InterPro" id="IPR027417">
    <property type="entry name" value="P-loop_NTPase"/>
</dbReference>
<comment type="caution">
    <text evidence="4">The sequence shown here is derived from an EMBL/GenBank/DDBJ whole genome shotgun (WGS) entry which is preliminary data.</text>
</comment>
<evidence type="ECO:0000256" key="2">
    <source>
        <dbReference type="SAM" id="MobiDB-lite"/>
    </source>
</evidence>
<dbReference type="PANTHER" id="PTHR30486">
    <property type="entry name" value="TWITCHING MOTILITY PROTEIN PILT"/>
    <property type="match status" value="1"/>
</dbReference>
<dbReference type="InterPro" id="IPR001482">
    <property type="entry name" value="T2SS/T4SS_dom"/>
</dbReference>
<evidence type="ECO:0000259" key="3">
    <source>
        <dbReference type="Pfam" id="PF00437"/>
    </source>
</evidence>
<dbReference type="PANTHER" id="PTHR30486:SF15">
    <property type="entry name" value="TYPE II_IV SECRETION SYSTEM ATPASE"/>
    <property type="match status" value="1"/>
</dbReference>